<keyword evidence="3" id="KW-1185">Reference proteome</keyword>
<proteinExistence type="predicted"/>
<dbReference type="InterPro" id="IPR000182">
    <property type="entry name" value="GNAT_dom"/>
</dbReference>
<dbReference type="RefSeq" id="WP_085121543.1">
    <property type="nucleotide sequence ID" value="NZ_FWZX01000003.1"/>
</dbReference>
<evidence type="ECO:0000313" key="2">
    <source>
        <dbReference type="EMBL" id="SMF02898.1"/>
    </source>
</evidence>
<dbReference type="EMBL" id="FWZX01000003">
    <property type="protein sequence ID" value="SMF02898.1"/>
    <property type="molecule type" value="Genomic_DNA"/>
</dbReference>
<dbReference type="AlphaFoldDB" id="A0A1Y6BE73"/>
<dbReference type="Pfam" id="PF00583">
    <property type="entry name" value="Acetyltransf_1"/>
    <property type="match status" value="1"/>
</dbReference>
<gene>
    <name evidence="2" type="ORF">SAMN05428998_10393</name>
</gene>
<keyword evidence="2" id="KW-0808">Transferase</keyword>
<dbReference type="Proteomes" id="UP000192917">
    <property type="component" value="Unassembled WGS sequence"/>
</dbReference>
<reference evidence="2 3" key="1">
    <citation type="submission" date="2017-04" db="EMBL/GenBank/DDBJ databases">
        <authorList>
            <person name="Afonso C.L."/>
            <person name="Miller P.J."/>
            <person name="Scott M.A."/>
            <person name="Spackman E."/>
            <person name="Goraichik I."/>
            <person name="Dimitrov K.M."/>
            <person name="Suarez D.L."/>
            <person name="Swayne D.E."/>
        </authorList>
    </citation>
    <scope>NUCLEOTIDE SEQUENCE [LARGE SCALE GENOMIC DNA]</scope>
    <source>
        <strain evidence="2 3">USBA 355</strain>
    </source>
</reference>
<dbReference type="GO" id="GO:0016747">
    <property type="term" value="F:acyltransferase activity, transferring groups other than amino-acyl groups"/>
    <property type="evidence" value="ECO:0007669"/>
    <property type="project" value="InterPro"/>
</dbReference>
<accession>A0A1Y6BE73</accession>
<name>A0A1Y6BE73_9PROT</name>
<dbReference type="STRING" id="560819.SAMN05428998_10393"/>
<dbReference type="InterPro" id="IPR016181">
    <property type="entry name" value="Acyl_CoA_acyltransferase"/>
</dbReference>
<protein>
    <submittedName>
        <fullName evidence="2">Acetyltransferase (GNAT) family protein</fullName>
    </submittedName>
</protein>
<sequence length="198" mass="21378">MPLAEASTGSAWRIEPATAERWDDFEALMGPKGGSGGCWCLLWRLPRPAFQAGSAENGAGNRRAMQALFDGPVPPGLLAYDGAEAVGWCSLAPRAAFPRLASSRLLKPVDDVPVWSVTCFLVRRSHRRRGLAVALLRAAADFARTHGAAMLEGYPIEPAKADYPPVYAWTGFAAAFRDAGFAEVARPSPTRPIMRLRL</sequence>
<evidence type="ECO:0000313" key="3">
    <source>
        <dbReference type="Proteomes" id="UP000192917"/>
    </source>
</evidence>
<dbReference type="Gene3D" id="3.40.630.30">
    <property type="match status" value="1"/>
</dbReference>
<organism evidence="2 3">
    <name type="scientific">Tistlia consotensis USBA 355</name>
    <dbReference type="NCBI Taxonomy" id="560819"/>
    <lineage>
        <taxon>Bacteria</taxon>
        <taxon>Pseudomonadati</taxon>
        <taxon>Pseudomonadota</taxon>
        <taxon>Alphaproteobacteria</taxon>
        <taxon>Rhodospirillales</taxon>
        <taxon>Rhodovibrionaceae</taxon>
        <taxon>Tistlia</taxon>
    </lineage>
</organism>
<evidence type="ECO:0000259" key="1">
    <source>
        <dbReference type="PROSITE" id="PS51186"/>
    </source>
</evidence>
<dbReference type="SUPFAM" id="SSF55729">
    <property type="entry name" value="Acyl-CoA N-acyltransferases (Nat)"/>
    <property type="match status" value="1"/>
</dbReference>
<feature type="domain" description="N-acetyltransferase" evidence="1">
    <location>
        <begin position="12"/>
        <end position="198"/>
    </location>
</feature>
<dbReference type="PROSITE" id="PS51186">
    <property type="entry name" value="GNAT"/>
    <property type="match status" value="1"/>
</dbReference>